<keyword evidence="8" id="KW-1185">Reference proteome</keyword>
<proteinExistence type="predicted"/>
<evidence type="ECO:0000313" key="7">
    <source>
        <dbReference type="EMBL" id="TAA22623.1"/>
    </source>
</evidence>
<evidence type="ECO:0000256" key="1">
    <source>
        <dbReference type="ARBA" id="ARBA00004141"/>
    </source>
</evidence>
<keyword evidence="2 5" id="KW-0812">Transmembrane</keyword>
<organism evidence="7 8">
    <name type="scientific">Pseudoxanthomonas winnipegensis</name>
    <dbReference type="NCBI Taxonomy" id="2480810"/>
    <lineage>
        <taxon>Bacteria</taxon>
        <taxon>Pseudomonadati</taxon>
        <taxon>Pseudomonadota</taxon>
        <taxon>Gammaproteobacteria</taxon>
        <taxon>Lysobacterales</taxon>
        <taxon>Lysobacteraceae</taxon>
        <taxon>Pseudoxanthomonas</taxon>
    </lineage>
</organism>
<feature type="transmembrane region" description="Helical" evidence="5">
    <location>
        <begin position="110"/>
        <end position="127"/>
    </location>
</feature>
<evidence type="ECO:0000256" key="4">
    <source>
        <dbReference type="ARBA" id="ARBA00023136"/>
    </source>
</evidence>
<protein>
    <submittedName>
        <fullName evidence="7">GtrA family protein</fullName>
    </submittedName>
</protein>
<name>A0ABY1WIP5_9GAMM</name>
<dbReference type="Pfam" id="PF04138">
    <property type="entry name" value="GtrA_DPMS_TM"/>
    <property type="match status" value="1"/>
</dbReference>
<evidence type="ECO:0000256" key="5">
    <source>
        <dbReference type="SAM" id="Phobius"/>
    </source>
</evidence>
<sequence>MTTRIAILYVLFALISTAINIATQAAVFSGLGQIPRLSDISLPTSVVAGTGAGLVSKYLLDKRWIFQYKAIDATDEARAFIMYTVMGVVTTAIYLVFEFVFHWLFRSDGMRYLGASIGLAIGYFIKYRLDRRYSFKTATEPFPQNTADGN</sequence>
<evidence type="ECO:0000313" key="8">
    <source>
        <dbReference type="Proteomes" id="UP000293089"/>
    </source>
</evidence>
<dbReference type="Proteomes" id="UP000293089">
    <property type="component" value="Unassembled WGS sequence"/>
</dbReference>
<feature type="transmembrane region" description="Helical" evidence="5">
    <location>
        <begin position="40"/>
        <end position="60"/>
    </location>
</feature>
<comment type="caution">
    <text evidence="7">The sequence shown here is derived from an EMBL/GenBank/DDBJ whole genome shotgun (WGS) entry which is preliminary data.</text>
</comment>
<evidence type="ECO:0000259" key="6">
    <source>
        <dbReference type="Pfam" id="PF04138"/>
    </source>
</evidence>
<dbReference type="InterPro" id="IPR007267">
    <property type="entry name" value="GtrA_DPMS_TM"/>
</dbReference>
<evidence type="ECO:0000256" key="3">
    <source>
        <dbReference type="ARBA" id="ARBA00022989"/>
    </source>
</evidence>
<keyword evidence="4 5" id="KW-0472">Membrane</keyword>
<reference evidence="7 8" key="1">
    <citation type="submission" date="2019-02" db="EMBL/GenBank/DDBJ databases">
        <title>WGS of Pseudoxanthomonas species novum from clinical isolates.</title>
        <authorList>
            <person name="Bernier A.-M."/>
            <person name="Bernard K."/>
            <person name="Vachon A."/>
        </authorList>
    </citation>
    <scope>NUCLEOTIDE SEQUENCE [LARGE SCALE GENOMIC DNA]</scope>
    <source>
        <strain evidence="8">NML 170316</strain>
    </source>
</reference>
<feature type="transmembrane region" description="Helical" evidence="5">
    <location>
        <begin position="80"/>
        <end position="104"/>
    </location>
</feature>
<evidence type="ECO:0000256" key="2">
    <source>
        <dbReference type="ARBA" id="ARBA00022692"/>
    </source>
</evidence>
<dbReference type="NCBIfam" id="NF037976">
    <property type="entry name" value="gtrA_1"/>
    <property type="match status" value="1"/>
</dbReference>
<comment type="subcellular location">
    <subcellularLocation>
        <location evidence="1">Membrane</location>
        <topology evidence="1">Multi-pass membrane protein</topology>
    </subcellularLocation>
</comment>
<dbReference type="EMBL" id="SHME01000001">
    <property type="protein sequence ID" value="TAA22623.1"/>
    <property type="molecule type" value="Genomic_DNA"/>
</dbReference>
<dbReference type="RefSeq" id="WP_130530571.1">
    <property type="nucleotide sequence ID" value="NZ_SHMD01000003.1"/>
</dbReference>
<gene>
    <name evidence="7" type="ORF">EA658_03285</name>
</gene>
<accession>A0ABY1WIP5</accession>
<keyword evidence="3 5" id="KW-1133">Transmembrane helix</keyword>
<feature type="domain" description="GtrA/DPMS transmembrane" evidence="6">
    <location>
        <begin position="17"/>
        <end position="135"/>
    </location>
</feature>